<dbReference type="InterPro" id="IPR002355">
    <property type="entry name" value="Cu_oxidase_Cu_BS"/>
</dbReference>
<dbReference type="Proteomes" id="UP001153620">
    <property type="component" value="Chromosome 1"/>
</dbReference>
<keyword evidence="2" id="KW-0479">Metal-binding</keyword>
<dbReference type="CDD" id="cd13884">
    <property type="entry name" value="CuRO_2_tcLCC_insect_like"/>
    <property type="match status" value="1"/>
</dbReference>
<dbReference type="GO" id="GO:0016491">
    <property type="term" value="F:oxidoreductase activity"/>
    <property type="evidence" value="ECO:0007669"/>
    <property type="project" value="UniProtKB-KW"/>
</dbReference>
<evidence type="ECO:0000259" key="7">
    <source>
        <dbReference type="Pfam" id="PF07732"/>
    </source>
</evidence>
<dbReference type="InterPro" id="IPR001117">
    <property type="entry name" value="Cu-oxidase_2nd"/>
</dbReference>
<keyword evidence="3" id="KW-0560">Oxidoreductase</keyword>
<evidence type="ECO:0000256" key="4">
    <source>
        <dbReference type="ARBA" id="ARBA00023008"/>
    </source>
</evidence>
<reference evidence="8" key="2">
    <citation type="submission" date="2022-10" db="EMBL/GenBank/DDBJ databases">
        <authorList>
            <consortium name="ENA_rothamsted_submissions"/>
            <consortium name="culmorum"/>
            <person name="King R."/>
        </authorList>
    </citation>
    <scope>NUCLEOTIDE SEQUENCE</scope>
</reference>
<proteinExistence type="inferred from homology"/>
<dbReference type="InterPro" id="IPR008972">
    <property type="entry name" value="Cupredoxin"/>
</dbReference>
<dbReference type="EMBL" id="OU895877">
    <property type="protein sequence ID" value="CAG9797218.1"/>
    <property type="molecule type" value="Genomic_DNA"/>
</dbReference>
<dbReference type="InterPro" id="IPR045087">
    <property type="entry name" value="Cu-oxidase_fam"/>
</dbReference>
<dbReference type="OrthoDB" id="2121828at2759"/>
<evidence type="ECO:0000259" key="6">
    <source>
        <dbReference type="Pfam" id="PF07731"/>
    </source>
</evidence>
<dbReference type="PANTHER" id="PTHR11709:SF394">
    <property type="entry name" value="FI03373P-RELATED"/>
    <property type="match status" value="1"/>
</dbReference>
<dbReference type="GO" id="GO:0005886">
    <property type="term" value="C:plasma membrane"/>
    <property type="evidence" value="ECO:0007669"/>
    <property type="project" value="TreeGrafter"/>
</dbReference>
<evidence type="ECO:0000313" key="8">
    <source>
        <dbReference type="EMBL" id="CAG9797218.1"/>
    </source>
</evidence>
<dbReference type="InterPro" id="IPR011706">
    <property type="entry name" value="Cu-oxidase_C"/>
</dbReference>
<accession>A0A9N9RIA2</accession>
<feature type="domain" description="Plastocyanin-like" evidence="5">
    <location>
        <begin position="227"/>
        <end position="374"/>
    </location>
</feature>
<dbReference type="CDD" id="cd13905">
    <property type="entry name" value="CuRO_3_tcLLC2_insect_like"/>
    <property type="match status" value="1"/>
</dbReference>
<evidence type="ECO:0000313" key="9">
    <source>
        <dbReference type="Proteomes" id="UP001153620"/>
    </source>
</evidence>
<dbReference type="Pfam" id="PF00394">
    <property type="entry name" value="Cu-oxidase"/>
    <property type="match status" value="1"/>
</dbReference>
<dbReference type="FunFam" id="2.60.40.420:FF:000045">
    <property type="entry name" value="Laccase 2"/>
    <property type="match status" value="1"/>
</dbReference>
<dbReference type="Gene3D" id="2.60.40.420">
    <property type="entry name" value="Cupredoxins - blue copper proteins"/>
    <property type="match status" value="3"/>
</dbReference>
<dbReference type="InterPro" id="IPR011707">
    <property type="entry name" value="Cu-oxidase-like_N"/>
</dbReference>
<organism evidence="8 9">
    <name type="scientific">Chironomus riparius</name>
    <dbReference type="NCBI Taxonomy" id="315576"/>
    <lineage>
        <taxon>Eukaryota</taxon>
        <taxon>Metazoa</taxon>
        <taxon>Ecdysozoa</taxon>
        <taxon>Arthropoda</taxon>
        <taxon>Hexapoda</taxon>
        <taxon>Insecta</taxon>
        <taxon>Pterygota</taxon>
        <taxon>Neoptera</taxon>
        <taxon>Endopterygota</taxon>
        <taxon>Diptera</taxon>
        <taxon>Nematocera</taxon>
        <taxon>Chironomoidea</taxon>
        <taxon>Chironomidae</taxon>
        <taxon>Chironominae</taxon>
        <taxon>Chironomus</taxon>
    </lineage>
</organism>
<dbReference type="PROSITE" id="PS00079">
    <property type="entry name" value="MULTICOPPER_OXIDASE1"/>
    <property type="match status" value="1"/>
</dbReference>
<dbReference type="Pfam" id="PF07731">
    <property type="entry name" value="Cu-oxidase_2"/>
    <property type="match status" value="1"/>
</dbReference>
<dbReference type="GO" id="GO:0005507">
    <property type="term" value="F:copper ion binding"/>
    <property type="evidence" value="ECO:0007669"/>
    <property type="project" value="InterPro"/>
</dbReference>
<feature type="domain" description="Plastocyanin-like" evidence="6">
    <location>
        <begin position="512"/>
        <end position="630"/>
    </location>
</feature>
<dbReference type="CDD" id="cd13858">
    <property type="entry name" value="CuRO_1_tcLCC2_insect_like"/>
    <property type="match status" value="1"/>
</dbReference>
<dbReference type="InterPro" id="IPR033138">
    <property type="entry name" value="Cu_oxidase_CS"/>
</dbReference>
<protein>
    <recommendedName>
        <fullName evidence="10">Laccase</fullName>
    </recommendedName>
</protein>
<dbReference type="SUPFAM" id="SSF49503">
    <property type="entry name" value="Cupredoxins"/>
    <property type="match status" value="3"/>
</dbReference>
<evidence type="ECO:0000259" key="5">
    <source>
        <dbReference type="Pfam" id="PF00394"/>
    </source>
</evidence>
<keyword evidence="4" id="KW-0186">Copper</keyword>
<feature type="domain" description="Plastocyanin-like" evidence="7">
    <location>
        <begin position="98"/>
        <end position="210"/>
    </location>
</feature>
<dbReference type="PROSITE" id="PS00080">
    <property type="entry name" value="MULTICOPPER_OXIDASE2"/>
    <property type="match status" value="1"/>
</dbReference>
<evidence type="ECO:0000256" key="2">
    <source>
        <dbReference type="ARBA" id="ARBA00022723"/>
    </source>
</evidence>
<sequence>MNIKLIIILIIYTSYAKAFIPYPFLTNNLLKSFLDVVKTENDLIDLENLTLGTECHRKCVLNDRRICYFKFALKAYQIMGGACQNCTDGDLSHCFHSKCIMADGTKRSFLSINYELPAPAIHVCKDDVIMVDLTNDAEGTATSIHWHGMRHILGTQYFDGTPYLTQCPIPYGNKFRYAFIADDEGTHFYHSHSGHQKANGIFGALVVRAPDNTNPNRHLYDYDLPEHIIIVSDWMHHLAEDDFPGMISRSLLTESILINGHGRYFNRSSQTHQLAPLTIYHVEPNKKYRFRFINSGFNVCPFLLQVEHHEMSIIATEISYVEPFTMDALYSLTGERFDFVINANKTPGDYWVRAQTMFPCRTVIEGFAVLRYGNTSGSSVEFVDKDPPVQSTEFEAKKIFNSPKPKVKDIPFLALKALEHDDSIIKFEPDHKFYLFLDSPTISDDVLYTNGTNYRMSFETTKANFNSIGTFNNISLLYPSFPLLTQPDMIDETMFCNENSTVGKFCTDNGFGNVTACRCIHRLKVDLNSIVEFIVVNVDDQIPHPIHLHGHKFHIVDMGVYDKKPIPGWVKNGGIPNETHSRPPYKDTCILPYPGYVRLRFRADNPGFWLFHCHFDWHLETGMSLIVQVGEINQMVKPPKDFPKCSNYQVNKING</sequence>
<evidence type="ECO:0008006" key="10">
    <source>
        <dbReference type="Google" id="ProtNLM"/>
    </source>
</evidence>
<dbReference type="Pfam" id="PF07732">
    <property type="entry name" value="Cu-oxidase_3"/>
    <property type="match status" value="1"/>
</dbReference>
<dbReference type="PANTHER" id="PTHR11709">
    <property type="entry name" value="MULTI-COPPER OXIDASE"/>
    <property type="match status" value="1"/>
</dbReference>
<reference evidence="8" key="1">
    <citation type="submission" date="2022-01" db="EMBL/GenBank/DDBJ databases">
        <authorList>
            <person name="King R."/>
        </authorList>
    </citation>
    <scope>NUCLEOTIDE SEQUENCE</scope>
</reference>
<gene>
    <name evidence="8" type="ORF">CHIRRI_LOCUS218</name>
</gene>
<evidence type="ECO:0000256" key="3">
    <source>
        <dbReference type="ARBA" id="ARBA00023002"/>
    </source>
</evidence>
<name>A0A9N9RIA2_9DIPT</name>
<dbReference type="AlphaFoldDB" id="A0A9N9RIA2"/>
<keyword evidence="9" id="KW-1185">Reference proteome</keyword>
<dbReference type="GO" id="GO:0006826">
    <property type="term" value="P:iron ion transport"/>
    <property type="evidence" value="ECO:0007669"/>
    <property type="project" value="TreeGrafter"/>
</dbReference>
<comment type="similarity">
    <text evidence="1">Belongs to the multicopper oxidase family.</text>
</comment>
<evidence type="ECO:0000256" key="1">
    <source>
        <dbReference type="ARBA" id="ARBA00010609"/>
    </source>
</evidence>